<proteinExistence type="predicted"/>
<reference evidence="1 2" key="1">
    <citation type="submission" date="2018-10" db="EMBL/GenBank/DDBJ databases">
        <authorList>
            <person name="Jung H.S."/>
            <person name="Jeon C.O."/>
        </authorList>
    </citation>
    <scope>NUCLEOTIDE SEQUENCE [LARGE SCALE GENOMIC DNA]</scope>
    <source>
        <strain evidence="1 2">MA-7-27</strain>
    </source>
</reference>
<comment type="caution">
    <text evidence="1">The sequence shown here is derived from an EMBL/GenBank/DDBJ whole genome shotgun (WGS) entry which is preliminary data.</text>
</comment>
<gene>
    <name evidence="1" type="ORF">D9R08_06755</name>
</gene>
<dbReference type="AlphaFoldDB" id="A0A3L9Y3F5"/>
<sequence>MRAMEGLRVLSVAVASGKVGYALFVGQRLTDWGTSRIAGLSPTVAVRTMRKWLARFEPDVVITEAIPGESRKGDRSRAITAALARVARDKADLLDVTMERVQAFPNKYDEAEALAIEFPELEPYLPKRRRLWETESPRTILFEAVALAKLLFADPAPVMARAMG</sequence>
<evidence type="ECO:0000313" key="2">
    <source>
        <dbReference type="Proteomes" id="UP000281343"/>
    </source>
</evidence>
<evidence type="ECO:0000313" key="1">
    <source>
        <dbReference type="EMBL" id="RMA43304.1"/>
    </source>
</evidence>
<name>A0A3L9Y3F5_9RHOB</name>
<protein>
    <submittedName>
        <fullName evidence="1">Uncharacterized protein</fullName>
    </submittedName>
</protein>
<keyword evidence="2" id="KW-1185">Reference proteome</keyword>
<accession>A0A3L9Y3F5</accession>
<organism evidence="1 2">
    <name type="scientific">Rhodophyticola porphyridii</name>
    <dbReference type="NCBI Taxonomy" id="1852017"/>
    <lineage>
        <taxon>Bacteria</taxon>
        <taxon>Pseudomonadati</taxon>
        <taxon>Pseudomonadota</taxon>
        <taxon>Alphaproteobacteria</taxon>
        <taxon>Rhodobacterales</taxon>
        <taxon>Roseobacteraceae</taxon>
        <taxon>Rhodophyticola</taxon>
    </lineage>
</organism>
<dbReference type="EMBL" id="RCNT01000002">
    <property type="protein sequence ID" value="RMA43304.1"/>
    <property type="molecule type" value="Genomic_DNA"/>
</dbReference>
<dbReference type="OrthoDB" id="7872932at2"/>
<dbReference type="Proteomes" id="UP000281343">
    <property type="component" value="Unassembled WGS sequence"/>
</dbReference>